<protein>
    <submittedName>
        <fullName evidence="1">Uncharacterized protein</fullName>
    </submittedName>
</protein>
<gene>
    <name evidence="1" type="ORF">DM01DRAFT_1334356</name>
</gene>
<dbReference type="EMBL" id="MCGT01000009">
    <property type="protein sequence ID" value="ORX57078.1"/>
    <property type="molecule type" value="Genomic_DNA"/>
</dbReference>
<dbReference type="OrthoDB" id="2230257at2759"/>
<keyword evidence="2" id="KW-1185">Reference proteome</keyword>
<organism evidence="1 2">
    <name type="scientific">Hesseltinella vesiculosa</name>
    <dbReference type="NCBI Taxonomy" id="101127"/>
    <lineage>
        <taxon>Eukaryota</taxon>
        <taxon>Fungi</taxon>
        <taxon>Fungi incertae sedis</taxon>
        <taxon>Mucoromycota</taxon>
        <taxon>Mucoromycotina</taxon>
        <taxon>Mucoromycetes</taxon>
        <taxon>Mucorales</taxon>
        <taxon>Cunninghamellaceae</taxon>
        <taxon>Hesseltinella</taxon>
    </lineage>
</organism>
<dbReference type="AlphaFoldDB" id="A0A1X2GMK5"/>
<evidence type="ECO:0000313" key="1">
    <source>
        <dbReference type="EMBL" id="ORX57078.1"/>
    </source>
</evidence>
<reference evidence="1 2" key="1">
    <citation type="submission" date="2016-07" db="EMBL/GenBank/DDBJ databases">
        <title>Pervasive Adenine N6-methylation of Active Genes in Fungi.</title>
        <authorList>
            <consortium name="DOE Joint Genome Institute"/>
            <person name="Mondo S.J."/>
            <person name="Dannebaum R.O."/>
            <person name="Kuo R.C."/>
            <person name="Labutti K."/>
            <person name="Haridas S."/>
            <person name="Kuo A."/>
            <person name="Salamov A."/>
            <person name="Ahrendt S.R."/>
            <person name="Lipzen A."/>
            <person name="Sullivan W."/>
            <person name="Andreopoulos W.B."/>
            <person name="Clum A."/>
            <person name="Lindquist E."/>
            <person name="Daum C."/>
            <person name="Ramamoorthy G.K."/>
            <person name="Gryganskyi A."/>
            <person name="Culley D."/>
            <person name="Magnuson J.K."/>
            <person name="James T.Y."/>
            <person name="O'Malley M.A."/>
            <person name="Stajich J.E."/>
            <person name="Spatafora J.W."/>
            <person name="Visel A."/>
            <person name="Grigoriev I.V."/>
        </authorList>
    </citation>
    <scope>NUCLEOTIDE SEQUENCE [LARGE SCALE GENOMIC DNA]</scope>
    <source>
        <strain evidence="1 2">NRRL 3301</strain>
    </source>
</reference>
<name>A0A1X2GMK5_9FUNG</name>
<proteinExistence type="predicted"/>
<evidence type="ECO:0000313" key="2">
    <source>
        <dbReference type="Proteomes" id="UP000242146"/>
    </source>
</evidence>
<dbReference type="Proteomes" id="UP000242146">
    <property type="component" value="Unassembled WGS sequence"/>
</dbReference>
<sequence length="80" mass="9011">MIELADIKIPDSLGSLPSLITDAHKVMKVLDVFDRVCVPSCDTTTALGRRTDTMSMAKFDQLFTMSKNRKKPCDIKIRHN</sequence>
<accession>A0A1X2GMK5</accession>
<comment type="caution">
    <text evidence="1">The sequence shown here is derived from an EMBL/GenBank/DDBJ whole genome shotgun (WGS) entry which is preliminary data.</text>
</comment>